<comment type="caution">
    <text evidence="1">The sequence shown here is derived from an EMBL/GenBank/DDBJ whole genome shotgun (WGS) entry which is preliminary data.</text>
</comment>
<evidence type="ECO:0000313" key="2">
    <source>
        <dbReference type="Proteomes" id="UP000032483"/>
    </source>
</evidence>
<dbReference type="GeneID" id="42857896"/>
<name>A0A0D8IXD1_9FIRM</name>
<dbReference type="AlphaFoldDB" id="A0A0D8IXD1"/>
<dbReference type="InterPro" id="IPR045721">
    <property type="entry name" value="DUF6075"/>
</dbReference>
<dbReference type="EMBL" id="JXXK01000027">
    <property type="protein sequence ID" value="KJF38941.1"/>
    <property type="molecule type" value="Genomic_DNA"/>
</dbReference>
<evidence type="ECO:0000313" key="1">
    <source>
        <dbReference type="EMBL" id="KJF38941.1"/>
    </source>
</evidence>
<organism evidence="1 2">
    <name type="scientific">Ruthenibacterium lactatiformans</name>
    <dbReference type="NCBI Taxonomy" id="1550024"/>
    <lineage>
        <taxon>Bacteria</taxon>
        <taxon>Bacillati</taxon>
        <taxon>Bacillota</taxon>
        <taxon>Clostridia</taxon>
        <taxon>Eubacteriales</taxon>
        <taxon>Oscillospiraceae</taxon>
        <taxon>Ruthenibacterium</taxon>
    </lineage>
</organism>
<gene>
    <name evidence="1" type="ORF">TQ39_15145</name>
</gene>
<reference evidence="1" key="1">
    <citation type="submission" date="2015-02" db="EMBL/GenBank/DDBJ databases">
        <title>A novel member of the family Ruminococcaceae isolated from human feces.</title>
        <authorList>
            <person name="Shkoporov A.N."/>
            <person name="Chaplin A.V."/>
            <person name="Motuzova O.V."/>
            <person name="Kafarskaia L.I."/>
            <person name="Khokhlova E.V."/>
            <person name="Efimov B.A."/>
        </authorList>
    </citation>
    <scope>NUCLEOTIDE SEQUENCE [LARGE SCALE GENOMIC DNA]</scope>
    <source>
        <strain evidence="1">585-1</strain>
    </source>
</reference>
<sequence length="132" mass="15615">MKRLIFSSEQHRAFYEKNMARVRDDSYHKALFYLLGVSADTRQRVNRLFDFEEDCIRPEALNEGWQTSGSRKLCLLAFNLWNGYIEPGCEQEAAPYDLFACGYAPYLLEGIRLRYPEYCREQTKTKELPPER</sequence>
<dbReference type="Pfam" id="PF19552">
    <property type="entry name" value="DUF6075"/>
    <property type="match status" value="1"/>
</dbReference>
<proteinExistence type="predicted"/>
<accession>A0A0D8IXD1</accession>
<dbReference type="Proteomes" id="UP000032483">
    <property type="component" value="Unassembled WGS sequence"/>
</dbReference>
<protein>
    <submittedName>
        <fullName evidence="1">Uncharacterized protein</fullName>
    </submittedName>
</protein>
<keyword evidence="2" id="KW-1185">Reference proteome</keyword>
<dbReference type="RefSeq" id="WP_050006137.1">
    <property type="nucleotide sequence ID" value="NZ_JBBNKJ010000015.1"/>
</dbReference>